<dbReference type="EMBL" id="JACASF010000004">
    <property type="protein sequence ID" value="KAF6479237.1"/>
    <property type="molecule type" value="Genomic_DNA"/>
</dbReference>
<reference evidence="1 2" key="1">
    <citation type="journal article" date="2020" name="Nature">
        <title>Six reference-quality genomes reveal evolution of bat adaptations.</title>
        <authorList>
            <person name="Jebb D."/>
            <person name="Huang Z."/>
            <person name="Pippel M."/>
            <person name="Hughes G.M."/>
            <person name="Lavrichenko K."/>
            <person name="Devanna P."/>
            <person name="Winkler S."/>
            <person name="Jermiin L.S."/>
            <person name="Skirmuntt E.C."/>
            <person name="Katzourakis A."/>
            <person name="Burkitt-Gray L."/>
            <person name="Ray D.A."/>
            <person name="Sullivan K.A.M."/>
            <person name="Roscito J.G."/>
            <person name="Kirilenko B.M."/>
            <person name="Davalos L.M."/>
            <person name="Corthals A.P."/>
            <person name="Power M.L."/>
            <person name="Jones G."/>
            <person name="Ransome R.D."/>
            <person name="Dechmann D.K.N."/>
            <person name="Locatelli A.G."/>
            <person name="Puechmaille S.J."/>
            <person name="Fedrigo O."/>
            <person name="Jarvis E.D."/>
            <person name="Hiller M."/>
            <person name="Vernes S.C."/>
            <person name="Myers E.W."/>
            <person name="Teeling E.C."/>
        </authorList>
    </citation>
    <scope>NUCLEOTIDE SEQUENCE [LARGE SCALE GENOMIC DNA]</scope>
    <source>
        <strain evidence="1">MMolMol1</strain>
        <tissue evidence="1">Muscle</tissue>
    </source>
</reference>
<evidence type="ECO:0000313" key="1">
    <source>
        <dbReference type="EMBL" id="KAF6479237.1"/>
    </source>
</evidence>
<protein>
    <submittedName>
        <fullName evidence="1">Uncharacterized protein</fullName>
    </submittedName>
</protein>
<dbReference type="AlphaFoldDB" id="A0A7J8I3U7"/>
<evidence type="ECO:0000313" key="2">
    <source>
        <dbReference type="Proteomes" id="UP000550707"/>
    </source>
</evidence>
<gene>
    <name evidence="1" type="ORF">HJG59_001886</name>
</gene>
<comment type="caution">
    <text evidence="1">The sequence shown here is derived from an EMBL/GenBank/DDBJ whole genome shotgun (WGS) entry which is preliminary data.</text>
</comment>
<dbReference type="Proteomes" id="UP000550707">
    <property type="component" value="Unassembled WGS sequence"/>
</dbReference>
<proteinExistence type="predicted"/>
<keyword evidence="2" id="KW-1185">Reference proteome</keyword>
<organism evidence="1 2">
    <name type="scientific">Molossus molossus</name>
    <name type="common">Pallas' mastiff bat</name>
    <name type="synonym">Vespertilio molossus</name>
    <dbReference type="NCBI Taxonomy" id="27622"/>
    <lineage>
        <taxon>Eukaryota</taxon>
        <taxon>Metazoa</taxon>
        <taxon>Chordata</taxon>
        <taxon>Craniata</taxon>
        <taxon>Vertebrata</taxon>
        <taxon>Euteleostomi</taxon>
        <taxon>Mammalia</taxon>
        <taxon>Eutheria</taxon>
        <taxon>Laurasiatheria</taxon>
        <taxon>Chiroptera</taxon>
        <taxon>Yangochiroptera</taxon>
        <taxon>Molossidae</taxon>
        <taxon>Molossus</taxon>
    </lineage>
</organism>
<sequence>MEVGKHLCVFLHRGQTLGNRNLLEYVIPHRKMTCLIQIVEPPSQEAQLAPIRTTGNQNLALWIC</sequence>
<accession>A0A7J8I3U7</accession>
<name>A0A7J8I3U7_MOLMO</name>